<organism evidence="2">
    <name type="scientific">marine sediment metagenome</name>
    <dbReference type="NCBI Taxonomy" id="412755"/>
    <lineage>
        <taxon>unclassified sequences</taxon>
        <taxon>metagenomes</taxon>
        <taxon>ecological metagenomes</taxon>
    </lineage>
</organism>
<dbReference type="Pfam" id="PF09643">
    <property type="entry name" value="YopX"/>
    <property type="match status" value="1"/>
</dbReference>
<accession>A0A0F9UI40</accession>
<dbReference type="InterPro" id="IPR010024">
    <property type="entry name" value="CHP16711"/>
</dbReference>
<dbReference type="InterPro" id="IPR019096">
    <property type="entry name" value="YopX_protein"/>
</dbReference>
<dbReference type="EMBL" id="LAZR01000679">
    <property type="protein sequence ID" value="KKN60901.1"/>
    <property type="molecule type" value="Genomic_DNA"/>
</dbReference>
<dbReference type="NCBIfam" id="TIGR01671">
    <property type="entry name" value="phage_TIGR01671"/>
    <property type="match status" value="1"/>
</dbReference>
<feature type="domain" description="YopX protein" evidence="1">
    <location>
        <begin position="29"/>
        <end position="118"/>
    </location>
</feature>
<protein>
    <recommendedName>
        <fullName evidence="1">YopX protein domain-containing protein</fullName>
    </recommendedName>
</protein>
<proteinExistence type="predicted"/>
<evidence type="ECO:0000259" key="1">
    <source>
        <dbReference type="Pfam" id="PF09643"/>
    </source>
</evidence>
<sequence>MREHKYRAWDREKRQFYHEPIGMFNSLPSNWESFYDIQQYTGLKDKNGVEIYEGDILRKWNQKFPFEPVEYYAENSIVEYHEVSGQYAAGTWKLEQDNIDRFNWEVIGNIYENGELLDG</sequence>
<dbReference type="Gene3D" id="2.30.30.290">
    <property type="entry name" value="YopX-like domains"/>
    <property type="match status" value="1"/>
</dbReference>
<comment type="caution">
    <text evidence="2">The sequence shown here is derived from an EMBL/GenBank/DDBJ whole genome shotgun (WGS) entry which is preliminary data.</text>
</comment>
<name>A0A0F9UI40_9ZZZZ</name>
<gene>
    <name evidence="2" type="ORF">LCGC14_0527720</name>
</gene>
<dbReference type="InterPro" id="IPR023385">
    <property type="entry name" value="YopX-like_C"/>
</dbReference>
<dbReference type="SUPFAM" id="SSF159006">
    <property type="entry name" value="YopX-like"/>
    <property type="match status" value="1"/>
</dbReference>
<dbReference type="AlphaFoldDB" id="A0A0F9UI40"/>
<reference evidence="2" key="1">
    <citation type="journal article" date="2015" name="Nature">
        <title>Complex archaea that bridge the gap between prokaryotes and eukaryotes.</title>
        <authorList>
            <person name="Spang A."/>
            <person name="Saw J.H."/>
            <person name="Jorgensen S.L."/>
            <person name="Zaremba-Niedzwiedzka K."/>
            <person name="Martijn J."/>
            <person name="Lind A.E."/>
            <person name="van Eijk R."/>
            <person name="Schleper C."/>
            <person name="Guy L."/>
            <person name="Ettema T.J."/>
        </authorList>
    </citation>
    <scope>NUCLEOTIDE SEQUENCE</scope>
</reference>
<evidence type="ECO:0000313" key="2">
    <source>
        <dbReference type="EMBL" id="KKN60901.1"/>
    </source>
</evidence>